<feature type="binding site" evidence="5">
    <location>
        <position position="120"/>
    </location>
    <ligand>
        <name>NAD(+)</name>
        <dbReference type="ChEBI" id="CHEBI:57540"/>
    </ligand>
</feature>
<reference evidence="7 8" key="1">
    <citation type="submission" date="2019-03" db="EMBL/GenBank/DDBJ databases">
        <title>Genomic Encyclopedia of Type Strains, Phase IV (KMG-IV): sequencing the most valuable type-strain genomes for metagenomic binning, comparative biology and taxonomic classification.</title>
        <authorList>
            <person name="Goeker M."/>
        </authorList>
    </citation>
    <scope>NUCLEOTIDE SEQUENCE [LARGE SCALE GENOMIC DNA]</scope>
    <source>
        <strain evidence="7 8">DSM 18577</strain>
    </source>
</reference>
<dbReference type="Pfam" id="PF00465">
    <property type="entry name" value="Fe-ADH"/>
    <property type="match status" value="1"/>
</dbReference>
<dbReference type="InterPro" id="IPR016205">
    <property type="entry name" value="Glycerol_DH"/>
</dbReference>
<feature type="binding site" evidence="4">
    <location>
        <position position="266"/>
    </location>
    <ligand>
        <name>glycerol</name>
        <dbReference type="ChEBI" id="CHEBI:17754"/>
    </ligand>
</feature>
<gene>
    <name evidence="7" type="ORF">EV690_3299</name>
</gene>
<dbReference type="EMBL" id="SMGD01000017">
    <property type="protein sequence ID" value="TCK46713.1"/>
    <property type="molecule type" value="Genomic_DNA"/>
</dbReference>
<feature type="binding site" evidence="4">
    <location>
        <position position="166"/>
    </location>
    <ligand>
        <name>glycerol</name>
        <dbReference type="ChEBI" id="CHEBI:17754"/>
    </ligand>
</feature>
<evidence type="ECO:0000256" key="4">
    <source>
        <dbReference type="PIRSR" id="PIRSR000112-1"/>
    </source>
</evidence>
<dbReference type="OrthoDB" id="5198708at2"/>
<accession>A0A4R1J823</accession>
<comment type="cofactor">
    <cofactor evidence="4">
        <name>Zn(2+)</name>
        <dbReference type="ChEBI" id="CHEBI:29105"/>
    </cofactor>
    <text evidence="4">Binds 1 zinc ion per subunit.</text>
</comment>
<dbReference type="GO" id="GO:0046872">
    <property type="term" value="F:metal ion binding"/>
    <property type="evidence" value="ECO:0007669"/>
    <property type="project" value="UniProtKB-KW"/>
</dbReference>
<feature type="binding site" evidence="5">
    <location>
        <position position="122"/>
    </location>
    <ligand>
        <name>NAD(+)</name>
        <dbReference type="ChEBI" id="CHEBI:57540"/>
    </ligand>
</feature>
<keyword evidence="2 4" id="KW-0479">Metal-binding</keyword>
<proteinExistence type="inferred from homology"/>
<evidence type="ECO:0000256" key="2">
    <source>
        <dbReference type="ARBA" id="ARBA00022723"/>
    </source>
</evidence>
<dbReference type="AlphaFoldDB" id="A0A4R1J823"/>
<keyword evidence="4" id="KW-0862">Zinc</keyword>
<dbReference type="RefSeq" id="WP_131914045.1">
    <property type="nucleotide sequence ID" value="NZ_OU594967.1"/>
</dbReference>
<dbReference type="PIRSF" id="PIRSF000112">
    <property type="entry name" value="Glycerol_dehydrogenase"/>
    <property type="match status" value="1"/>
</dbReference>
<dbReference type="PROSITE" id="PS00913">
    <property type="entry name" value="ADH_IRON_1"/>
    <property type="match status" value="1"/>
</dbReference>
<dbReference type="InterPro" id="IPR001670">
    <property type="entry name" value="ADH_Fe/GldA"/>
</dbReference>
<feature type="domain" description="Alcohol dehydrogenase iron-type/glycerol dehydrogenase GldA" evidence="6">
    <location>
        <begin position="8"/>
        <end position="149"/>
    </location>
</feature>
<dbReference type="GO" id="GO:0016614">
    <property type="term" value="F:oxidoreductase activity, acting on CH-OH group of donors"/>
    <property type="evidence" value="ECO:0007669"/>
    <property type="project" value="InterPro"/>
</dbReference>
<evidence type="ECO:0000256" key="3">
    <source>
        <dbReference type="ARBA" id="ARBA00023002"/>
    </source>
</evidence>
<evidence type="ECO:0000256" key="5">
    <source>
        <dbReference type="PIRSR" id="PIRSR000112-3"/>
    </source>
</evidence>
<feature type="binding site" evidence="5">
    <location>
        <position position="126"/>
    </location>
    <ligand>
        <name>NAD(+)</name>
        <dbReference type="ChEBI" id="CHEBI:57540"/>
    </ligand>
</feature>
<protein>
    <submittedName>
        <fullName evidence="7">Glycerol dehydrogenase</fullName>
    </submittedName>
</protein>
<keyword evidence="8" id="KW-1185">Reference proteome</keyword>
<evidence type="ECO:0000313" key="8">
    <source>
        <dbReference type="Proteomes" id="UP000295565"/>
    </source>
</evidence>
<evidence type="ECO:0000259" key="6">
    <source>
        <dbReference type="Pfam" id="PF00465"/>
    </source>
</evidence>
<dbReference type="PANTHER" id="PTHR43616">
    <property type="entry name" value="GLYCEROL DEHYDROGENASE"/>
    <property type="match status" value="1"/>
</dbReference>
<dbReference type="Proteomes" id="UP000295565">
    <property type="component" value="Unassembled WGS sequence"/>
</dbReference>
<dbReference type="Gene3D" id="1.20.1090.10">
    <property type="entry name" value="Dehydroquinate synthase-like - alpha domain"/>
    <property type="match status" value="1"/>
</dbReference>
<comment type="caution">
    <text evidence="7">The sequence shown here is derived from an EMBL/GenBank/DDBJ whole genome shotgun (WGS) entry which is preliminary data.</text>
</comment>
<name>A0A4R1J823_9GAMM</name>
<organism evidence="7 8">
    <name type="scientific">Celerinatantimonas diazotrophica</name>
    <dbReference type="NCBI Taxonomy" id="412034"/>
    <lineage>
        <taxon>Bacteria</taxon>
        <taxon>Pseudomonadati</taxon>
        <taxon>Pseudomonadota</taxon>
        <taxon>Gammaproteobacteria</taxon>
        <taxon>Celerinatantimonadaceae</taxon>
        <taxon>Celerinatantimonas</taxon>
    </lineage>
</organism>
<evidence type="ECO:0000256" key="1">
    <source>
        <dbReference type="ARBA" id="ARBA00007358"/>
    </source>
</evidence>
<dbReference type="PANTHER" id="PTHR43616:SF3">
    <property type="entry name" value="HYDROXYCARBOXYLATE DEHYDROGENASE A"/>
    <property type="match status" value="1"/>
</dbReference>
<feature type="binding site" evidence="5">
    <location>
        <begin position="89"/>
        <end position="93"/>
    </location>
    <ligand>
        <name>NAD(+)</name>
        <dbReference type="ChEBI" id="CHEBI:57540"/>
    </ligand>
</feature>
<dbReference type="CDD" id="cd08550">
    <property type="entry name" value="GlyDH-like"/>
    <property type="match status" value="1"/>
</dbReference>
<keyword evidence="5" id="KW-0520">NAD</keyword>
<dbReference type="InterPro" id="IPR018211">
    <property type="entry name" value="ADH_Fe_CS"/>
</dbReference>
<evidence type="ECO:0000313" key="7">
    <source>
        <dbReference type="EMBL" id="TCK46713.1"/>
    </source>
</evidence>
<dbReference type="Gene3D" id="3.40.50.1970">
    <property type="match status" value="1"/>
</dbReference>
<comment type="similarity">
    <text evidence="1">Belongs to the iron-containing alcohol dehydrogenase family.</text>
</comment>
<dbReference type="SUPFAM" id="SSF56796">
    <property type="entry name" value="Dehydroquinate synthase-like"/>
    <property type="match status" value="1"/>
</dbReference>
<keyword evidence="3" id="KW-0560">Oxidoreductase</keyword>
<sequence length="355" mass="38268">MSVEFHFPAHYHRGPDVAQQLAKYCQQLGPKAMVLGGHTALKVLKEHVGEIANASYHWFGGVCSINNINKLKAIAETEQAQVIVAVGGGKALDTGKAVAVEMGLPIITIPTIAATCAAVTPLSIRYLDNGHFLDLYHLPSAPQVILVDTAILARSPQRWLAAGLGDTLAKLYEYRSLRHDNSIVIGDKKLTAFTSQLCFDLIQTYGADACHALNQGQSNEALEQVVDAIMLYAGMTSLMASGAHATIAHGLFEGLTVNDDVREFGHGLLVGYGNLVLLALEQRSDDELIEAIQLAKDCQIPTTLAEIKPDWSEAELDEVYQATLATPDAQLLPFKVTIESLAQACQRVDALSSRV</sequence>
<feature type="binding site" evidence="4">
    <location>
        <position position="249"/>
    </location>
    <ligand>
        <name>glycerol</name>
        <dbReference type="ChEBI" id="CHEBI:17754"/>
    </ligand>
</feature>